<feature type="transmembrane region" description="Helical" evidence="2">
    <location>
        <begin position="74"/>
        <end position="100"/>
    </location>
</feature>
<evidence type="ECO:0000313" key="4">
    <source>
        <dbReference type="Proteomes" id="UP001610334"/>
    </source>
</evidence>
<reference evidence="3 4" key="1">
    <citation type="submission" date="2024-07" db="EMBL/GenBank/DDBJ databases">
        <title>Section-level genome sequencing and comparative genomics of Aspergillus sections Usti and Cavernicolus.</title>
        <authorList>
            <consortium name="Lawrence Berkeley National Laboratory"/>
            <person name="Nybo J.L."/>
            <person name="Vesth T.C."/>
            <person name="Theobald S."/>
            <person name="Frisvad J.C."/>
            <person name="Larsen T.O."/>
            <person name="Kjaerboelling I."/>
            <person name="Rothschild-Mancinelli K."/>
            <person name="Lyhne E.K."/>
            <person name="Kogle M.E."/>
            <person name="Barry K."/>
            <person name="Clum A."/>
            <person name="Na H."/>
            <person name="Ledsgaard L."/>
            <person name="Lin J."/>
            <person name="Lipzen A."/>
            <person name="Kuo A."/>
            <person name="Riley R."/>
            <person name="Mondo S."/>
            <person name="Labutti K."/>
            <person name="Haridas S."/>
            <person name="Pangalinan J."/>
            <person name="Salamov A.A."/>
            <person name="Simmons B.A."/>
            <person name="Magnuson J.K."/>
            <person name="Chen J."/>
            <person name="Drula E."/>
            <person name="Henrissat B."/>
            <person name="Wiebenga A."/>
            <person name="Lubbers R.J."/>
            <person name="Gomes A.C."/>
            <person name="Makela M.R."/>
            <person name="Stajich J."/>
            <person name="Grigoriev I.V."/>
            <person name="Mortensen U.H."/>
            <person name="De Vries R.P."/>
            <person name="Baker S.E."/>
            <person name="Andersen M.R."/>
        </authorList>
    </citation>
    <scope>NUCLEOTIDE SEQUENCE [LARGE SCALE GENOMIC DNA]</scope>
    <source>
        <strain evidence="3 4">CBS 588.65</strain>
    </source>
</reference>
<accession>A0ABR4H964</accession>
<keyword evidence="4" id="KW-1185">Reference proteome</keyword>
<keyword evidence="2" id="KW-0812">Transmembrane</keyword>
<organism evidence="3 4">
    <name type="scientific">Aspergillus granulosus</name>
    <dbReference type="NCBI Taxonomy" id="176169"/>
    <lineage>
        <taxon>Eukaryota</taxon>
        <taxon>Fungi</taxon>
        <taxon>Dikarya</taxon>
        <taxon>Ascomycota</taxon>
        <taxon>Pezizomycotina</taxon>
        <taxon>Eurotiomycetes</taxon>
        <taxon>Eurotiomycetidae</taxon>
        <taxon>Eurotiales</taxon>
        <taxon>Aspergillaceae</taxon>
        <taxon>Aspergillus</taxon>
        <taxon>Aspergillus subgen. Nidulantes</taxon>
    </lineage>
</organism>
<evidence type="ECO:0000256" key="1">
    <source>
        <dbReference type="SAM" id="MobiDB-lite"/>
    </source>
</evidence>
<gene>
    <name evidence="3" type="ORF">BJX63DRAFT_397842</name>
</gene>
<feature type="transmembrane region" description="Helical" evidence="2">
    <location>
        <begin position="106"/>
        <end position="129"/>
    </location>
</feature>
<feature type="region of interest" description="Disordered" evidence="1">
    <location>
        <begin position="1"/>
        <end position="46"/>
    </location>
</feature>
<evidence type="ECO:0000256" key="2">
    <source>
        <dbReference type="SAM" id="Phobius"/>
    </source>
</evidence>
<evidence type="ECO:0000313" key="3">
    <source>
        <dbReference type="EMBL" id="KAL2811990.1"/>
    </source>
</evidence>
<dbReference type="Proteomes" id="UP001610334">
    <property type="component" value="Unassembled WGS sequence"/>
</dbReference>
<keyword evidence="2" id="KW-0472">Membrane</keyword>
<name>A0ABR4H964_9EURO</name>
<protein>
    <submittedName>
        <fullName evidence="3">Uncharacterized protein</fullName>
    </submittedName>
</protein>
<comment type="caution">
    <text evidence="3">The sequence shown here is derived from an EMBL/GenBank/DDBJ whole genome shotgun (WGS) entry which is preliminary data.</text>
</comment>
<proteinExistence type="predicted"/>
<sequence length="130" mass="13758">MVSIKISLFKPSRNRTPPPSYELATSPAEPKPEDPGESETQAGPTFRKRDCIRNTFEKAARKCQPILHKLKNPLLMIGAIAGGFLGAVVAVCVEIVARAALLAWDVINAVVGAVCCILCCPFVAVGAVVG</sequence>
<dbReference type="EMBL" id="JBFXLT010000052">
    <property type="protein sequence ID" value="KAL2811990.1"/>
    <property type="molecule type" value="Genomic_DNA"/>
</dbReference>
<keyword evidence="2" id="KW-1133">Transmembrane helix</keyword>